<dbReference type="GeneID" id="70181920"/>
<reference evidence="1" key="1">
    <citation type="journal article" date="2021" name="Nat. Commun.">
        <title>Genetic determinants of endophytism in the Arabidopsis root mycobiome.</title>
        <authorList>
            <person name="Mesny F."/>
            <person name="Miyauchi S."/>
            <person name="Thiergart T."/>
            <person name="Pickel B."/>
            <person name="Atanasova L."/>
            <person name="Karlsson M."/>
            <person name="Huettel B."/>
            <person name="Barry K.W."/>
            <person name="Haridas S."/>
            <person name="Chen C."/>
            <person name="Bauer D."/>
            <person name="Andreopoulos W."/>
            <person name="Pangilinan J."/>
            <person name="LaButti K."/>
            <person name="Riley R."/>
            <person name="Lipzen A."/>
            <person name="Clum A."/>
            <person name="Drula E."/>
            <person name="Henrissat B."/>
            <person name="Kohler A."/>
            <person name="Grigoriev I.V."/>
            <person name="Martin F.M."/>
            <person name="Hacquard S."/>
        </authorList>
    </citation>
    <scope>NUCLEOTIDE SEQUENCE</scope>
    <source>
        <strain evidence="1">MPI-CAGE-CH-0230</strain>
    </source>
</reference>
<proteinExistence type="predicted"/>
<feature type="non-terminal residue" evidence="1">
    <location>
        <position position="192"/>
    </location>
</feature>
<dbReference type="EMBL" id="JAGTJQ010000001">
    <property type="protein sequence ID" value="KAH7040774.1"/>
    <property type="molecule type" value="Genomic_DNA"/>
</dbReference>
<name>A0A9P8YI16_9PEZI</name>
<organism evidence="1 2">
    <name type="scientific">Microdochium trichocladiopsis</name>
    <dbReference type="NCBI Taxonomy" id="1682393"/>
    <lineage>
        <taxon>Eukaryota</taxon>
        <taxon>Fungi</taxon>
        <taxon>Dikarya</taxon>
        <taxon>Ascomycota</taxon>
        <taxon>Pezizomycotina</taxon>
        <taxon>Sordariomycetes</taxon>
        <taxon>Xylariomycetidae</taxon>
        <taxon>Xylariales</taxon>
        <taxon>Microdochiaceae</taxon>
        <taxon>Microdochium</taxon>
    </lineage>
</organism>
<dbReference type="Proteomes" id="UP000756346">
    <property type="component" value="Unassembled WGS sequence"/>
</dbReference>
<gene>
    <name evidence="1" type="ORF">B0I36DRAFT_311438</name>
</gene>
<evidence type="ECO:0000313" key="2">
    <source>
        <dbReference type="Proteomes" id="UP000756346"/>
    </source>
</evidence>
<accession>A0A9P8YI16</accession>
<sequence>MSKTKKQIAPSLGSTVQGPCLLRSKVLSQTQSRLGFRLLVPGKEGRIRPGTIRSLWKSRWMFPARPTNQCLGPRRGGSGAARGTFRNQCAEQARIAALSVSTLQLYDRPDSPTLGPKPRQRCRQSGYFACFRRDAQDGGILHNLGILVKGFLMHDMYSASVFAAARYLGSAAGKERVGEKKKANGLVPSQSH</sequence>
<protein>
    <submittedName>
        <fullName evidence="1">Uncharacterized protein</fullName>
    </submittedName>
</protein>
<dbReference type="AlphaFoldDB" id="A0A9P8YI16"/>
<comment type="caution">
    <text evidence="1">The sequence shown here is derived from an EMBL/GenBank/DDBJ whole genome shotgun (WGS) entry which is preliminary data.</text>
</comment>
<dbReference type="RefSeq" id="XP_046018829.1">
    <property type="nucleotide sequence ID" value="XM_046152374.1"/>
</dbReference>
<evidence type="ECO:0000313" key="1">
    <source>
        <dbReference type="EMBL" id="KAH7040774.1"/>
    </source>
</evidence>
<keyword evidence="2" id="KW-1185">Reference proteome</keyword>